<feature type="transmembrane region" description="Helical" evidence="2">
    <location>
        <begin position="120"/>
        <end position="139"/>
    </location>
</feature>
<accession>A0A2A4HH54</accession>
<evidence type="ECO:0000256" key="2">
    <source>
        <dbReference type="SAM" id="Phobius"/>
    </source>
</evidence>
<keyword evidence="2" id="KW-0812">Transmembrane</keyword>
<comment type="caution">
    <text evidence="3">The sequence shown here is derived from an EMBL/GenBank/DDBJ whole genome shotgun (WGS) entry which is preliminary data.</text>
</comment>
<name>A0A2A4HH54_9GAMM</name>
<sequence length="152" mass="16670">MPQGGYSIKGANTVEDSPVVSTGTNRDAHLKPAKHLESGRRECGQMHAITRLLMAIHPMGIFPWGRLFPWIRNSLILKGKCCMDQKHFRLKYGFEALTTFCVAVFGAAIIGFLLTQQVSGKLAITVTIVSLGMLALSIIQRAELATKEKGNE</sequence>
<gene>
    <name evidence="3" type="ORF">CPA45_19230</name>
</gene>
<proteinExistence type="predicted"/>
<keyword evidence="4" id="KW-1185">Reference proteome</keyword>
<reference evidence="4" key="1">
    <citation type="submission" date="2017-09" db="EMBL/GenBank/DDBJ databases">
        <authorList>
            <person name="Cho G.-S."/>
            <person name="Oguntoyinbo F.A."/>
            <person name="Cnockaert M."/>
            <person name="Kabisch J."/>
            <person name="Neve H."/>
            <person name="Bockelmann W."/>
            <person name="Wenning M."/>
            <person name="Franz C.M."/>
            <person name="Vandamme P."/>
        </authorList>
    </citation>
    <scope>NUCLEOTIDE SEQUENCE [LARGE SCALE GENOMIC DNA]</scope>
    <source>
        <strain evidence="4">MBT G8648</strain>
    </source>
</reference>
<dbReference type="Proteomes" id="UP000218677">
    <property type="component" value="Unassembled WGS sequence"/>
</dbReference>
<keyword evidence="2" id="KW-0472">Membrane</keyword>
<keyword evidence="2" id="KW-1133">Transmembrane helix</keyword>
<evidence type="ECO:0000256" key="1">
    <source>
        <dbReference type="SAM" id="MobiDB-lite"/>
    </source>
</evidence>
<feature type="transmembrane region" description="Helical" evidence="2">
    <location>
        <begin position="92"/>
        <end position="114"/>
    </location>
</feature>
<dbReference type="AlphaFoldDB" id="A0A2A4HH54"/>
<dbReference type="EMBL" id="NWUX01000024">
    <property type="protein sequence ID" value="PCF94110.1"/>
    <property type="molecule type" value="Genomic_DNA"/>
</dbReference>
<organism evidence="3 4">
    <name type="scientific">Vreelandella nigrificans</name>
    <dbReference type="NCBI Taxonomy" id="2042704"/>
    <lineage>
        <taxon>Bacteria</taxon>
        <taxon>Pseudomonadati</taxon>
        <taxon>Pseudomonadota</taxon>
        <taxon>Gammaproteobacteria</taxon>
        <taxon>Oceanospirillales</taxon>
        <taxon>Halomonadaceae</taxon>
        <taxon>Vreelandella</taxon>
    </lineage>
</organism>
<evidence type="ECO:0000313" key="4">
    <source>
        <dbReference type="Proteomes" id="UP000218677"/>
    </source>
</evidence>
<evidence type="ECO:0000313" key="3">
    <source>
        <dbReference type="EMBL" id="PCF94110.1"/>
    </source>
</evidence>
<feature type="transmembrane region" description="Helical" evidence="2">
    <location>
        <begin position="48"/>
        <end position="71"/>
    </location>
</feature>
<protein>
    <submittedName>
        <fullName evidence="3">Uncharacterized protein</fullName>
    </submittedName>
</protein>
<feature type="region of interest" description="Disordered" evidence="1">
    <location>
        <begin position="1"/>
        <end position="25"/>
    </location>
</feature>